<keyword evidence="2" id="KW-1185">Reference proteome</keyword>
<evidence type="ECO:0000313" key="1">
    <source>
        <dbReference type="EMBL" id="CEL10281.1"/>
    </source>
</evidence>
<dbReference type="Proteomes" id="UP000054771">
    <property type="component" value="Unassembled WGS sequence"/>
</dbReference>
<sequence>MCKALEAGWIPQFEIFQERGLKLGHSEVESDRELFAADNRCRYSELLNRAALGGFDMPKYAFDHGLDCPDWAASHFWKRQALLEIIKRKNLRSLKFLWEKGVRHALNWRDLSAAVSGLVKPPVDRELASEILTALFTTSTDF</sequence>
<name>A0A0U5CHL8_ASPCI</name>
<protein>
    <submittedName>
        <fullName evidence="1">Uncharacterized protein</fullName>
    </submittedName>
</protein>
<reference evidence="2" key="1">
    <citation type="journal article" date="2016" name="Genome Announc.">
        <title>Draft genome sequences of fungus Aspergillus calidoustus.</title>
        <authorList>
            <person name="Horn F."/>
            <person name="Linde J."/>
            <person name="Mattern D.J."/>
            <person name="Walther G."/>
            <person name="Guthke R."/>
            <person name="Scherlach K."/>
            <person name="Martin K."/>
            <person name="Brakhage A.A."/>
            <person name="Petzke L."/>
            <person name="Valiante V."/>
        </authorList>
    </citation>
    <scope>NUCLEOTIDE SEQUENCE [LARGE SCALE GENOMIC DNA]</scope>
    <source>
        <strain evidence="2">SF006504</strain>
    </source>
</reference>
<organism evidence="1 2">
    <name type="scientific">Aspergillus calidoustus</name>
    <dbReference type="NCBI Taxonomy" id="454130"/>
    <lineage>
        <taxon>Eukaryota</taxon>
        <taxon>Fungi</taxon>
        <taxon>Dikarya</taxon>
        <taxon>Ascomycota</taxon>
        <taxon>Pezizomycotina</taxon>
        <taxon>Eurotiomycetes</taxon>
        <taxon>Eurotiomycetidae</taxon>
        <taxon>Eurotiales</taxon>
        <taxon>Aspergillaceae</taxon>
        <taxon>Aspergillus</taxon>
        <taxon>Aspergillus subgen. Nidulantes</taxon>
    </lineage>
</organism>
<dbReference type="AlphaFoldDB" id="A0A0U5CHL8"/>
<gene>
    <name evidence="1" type="ORF">ASPCAL13402</name>
</gene>
<dbReference type="EMBL" id="CDMC01000017">
    <property type="protein sequence ID" value="CEL10281.1"/>
    <property type="molecule type" value="Genomic_DNA"/>
</dbReference>
<proteinExistence type="predicted"/>
<accession>A0A0U5CHL8</accession>
<evidence type="ECO:0000313" key="2">
    <source>
        <dbReference type="Proteomes" id="UP000054771"/>
    </source>
</evidence>